<evidence type="ECO:0000313" key="1">
    <source>
        <dbReference type="EMBL" id="ROS05300.1"/>
    </source>
</evidence>
<dbReference type="OrthoDB" id="5567186at2"/>
<proteinExistence type="predicted"/>
<sequence length="189" mass="20583">MEVHFRWTVVVLALFAGFEASATSLDFTRSSGKVSVLERDFEGIVLSVTAKRRGRNADVTGNRGGLGVNGGVSHFQSWGREKMVFSFTEAVNLSYLTFDSMTWNDWSGEDKVRYSDSRGISVLLKGSNWRWDLGAEGITSFTLEAKGFLTSTFIADIDVEPVPLPSAAWLFLSAILGGASLARARSSAV</sequence>
<accession>A0A3N2DZN0</accession>
<dbReference type="RefSeq" id="WP_123711218.1">
    <property type="nucleotide sequence ID" value="NZ_RKHR01000003.1"/>
</dbReference>
<evidence type="ECO:0000313" key="2">
    <source>
        <dbReference type="Proteomes" id="UP000275394"/>
    </source>
</evidence>
<organism evidence="1 2">
    <name type="scientific">Sinobacterium caligoides</name>
    <dbReference type="NCBI Taxonomy" id="933926"/>
    <lineage>
        <taxon>Bacteria</taxon>
        <taxon>Pseudomonadati</taxon>
        <taxon>Pseudomonadota</taxon>
        <taxon>Gammaproteobacteria</taxon>
        <taxon>Cellvibrionales</taxon>
        <taxon>Spongiibacteraceae</taxon>
        <taxon>Sinobacterium</taxon>
    </lineage>
</organism>
<dbReference type="Proteomes" id="UP000275394">
    <property type="component" value="Unassembled WGS sequence"/>
</dbReference>
<name>A0A3N2DZN0_9GAMM</name>
<reference evidence="1 2" key="1">
    <citation type="submission" date="2018-11" db="EMBL/GenBank/DDBJ databases">
        <title>Genomic Encyclopedia of Type Strains, Phase IV (KMG-IV): sequencing the most valuable type-strain genomes for metagenomic binning, comparative biology and taxonomic classification.</title>
        <authorList>
            <person name="Goeker M."/>
        </authorList>
    </citation>
    <scope>NUCLEOTIDE SEQUENCE [LARGE SCALE GENOMIC DNA]</scope>
    <source>
        <strain evidence="1 2">DSM 100316</strain>
    </source>
</reference>
<protein>
    <submittedName>
        <fullName evidence="1">Uncharacterized protein</fullName>
    </submittedName>
</protein>
<comment type="caution">
    <text evidence="1">The sequence shown here is derived from an EMBL/GenBank/DDBJ whole genome shotgun (WGS) entry which is preliminary data.</text>
</comment>
<keyword evidence="2" id="KW-1185">Reference proteome</keyword>
<dbReference type="AlphaFoldDB" id="A0A3N2DZN0"/>
<dbReference type="EMBL" id="RKHR01000003">
    <property type="protein sequence ID" value="ROS05300.1"/>
    <property type="molecule type" value="Genomic_DNA"/>
</dbReference>
<gene>
    <name evidence="1" type="ORF">EDC56_0830</name>
</gene>